<gene>
    <name evidence="2" type="ORF">PSQ19_07355</name>
</gene>
<keyword evidence="1" id="KW-0812">Transmembrane</keyword>
<dbReference type="RefSeq" id="WP_282220231.1">
    <property type="nucleotide sequence ID" value="NZ_CP118246.1"/>
</dbReference>
<protein>
    <submittedName>
        <fullName evidence="2">Uncharacterized protein</fullName>
    </submittedName>
</protein>
<evidence type="ECO:0000313" key="2">
    <source>
        <dbReference type="EMBL" id="WDR03844.1"/>
    </source>
</evidence>
<keyword evidence="1" id="KW-1133">Transmembrane helix</keyword>
<keyword evidence="1" id="KW-0472">Membrane</keyword>
<evidence type="ECO:0000313" key="3">
    <source>
        <dbReference type="Proteomes" id="UP001220530"/>
    </source>
</evidence>
<name>A0ABY7YRF7_9HYPH</name>
<organism evidence="2 3">
    <name type="scientific">Devosia algicola</name>
    <dbReference type="NCBI Taxonomy" id="3026418"/>
    <lineage>
        <taxon>Bacteria</taxon>
        <taxon>Pseudomonadati</taxon>
        <taxon>Pseudomonadota</taxon>
        <taxon>Alphaproteobacteria</taxon>
        <taxon>Hyphomicrobiales</taxon>
        <taxon>Devosiaceae</taxon>
        <taxon>Devosia</taxon>
    </lineage>
</organism>
<sequence length="276" mass="28309">MQISGNISNGMAWAGVVFVVGVVTFDLATGTLTPSADQFAEASVVASKPNPAVVKRTSNIAEVAPVKVAPQPAGMRPTVPVNAAIVEAAKPVSIDASEGTQLALSGDVDVVDKYLASGRSLPAYISGNAAPSTAANETITPVMAESEPEAAPLATSTPQQAAAADTITVGSISAPEKVAPIPMPLSMRPKSVAPLIVDEARRDESNHPVPVAEVGPQVLGPDDLSGWTSGPLSDFLARKRAGRVSDNYDADGFFLDQGPQRGGGARVVRRLYDGGF</sequence>
<proteinExistence type="predicted"/>
<accession>A0ABY7YRF7</accession>
<feature type="transmembrane region" description="Helical" evidence="1">
    <location>
        <begin position="12"/>
        <end position="32"/>
    </location>
</feature>
<dbReference type="EMBL" id="CP118246">
    <property type="protein sequence ID" value="WDR03844.1"/>
    <property type="molecule type" value="Genomic_DNA"/>
</dbReference>
<evidence type="ECO:0000256" key="1">
    <source>
        <dbReference type="SAM" id="Phobius"/>
    </source>
</evidence>
<dbReference type="Proteomes" id="UP001220530">
    <property type="component" value="Chromosome"/>
</dbReference>
<reference evidence="2 3" key="1">
    <citation type="submission" date="2023-02" db="EMBL/GenBank/DDBJ databases">
        <title>Devosia algicola sp. nov., isolated from the phycosphere of marine algae.</title>
        <authorList>
            <person name="Kim J.M."/>
            <person name="Lee J.K."/>
            <person name="Choi B.J."/>
            <person name="Bayburt H."/>
            <person name="Jeon C.O."/>
        </authorList>
    </citation>
    <scope>NUCLEOTIDE SEQUENCE [LARGE SCALE GENOMIC DNA]</scope>
    <source>
        <strain evidence="2 3">G20-9</strain>
    </source>
</reference>
<keyword evidence="3" id="KW-1185">Reference proteome</keyword>